<dbReference type="EMBL" id="JAMQCP010000002">
    <property type="protein sequence ID" value="MDS0254060.1"/>
    <property type="molecule type" value="Genomic_DNA"/>
</dbReference>
<gene>
    <name evidence="2" type="ORF">NC662_10110</name>
</gene>
<evidence type="ECO:0000313" key="3">
    <source>
        <dbReference type="Proteomes" id="UP001248536"/>
    </source>
</evidence>
<accession>A0ABU2F0H2</accession>
<dbReference type="RefSeq" id="WP_160163362.1">
    <property type="nucleotide sequence ID" value="NZ_BAABDY010000004.1"/>
</dbReference>
<keyword evidence="1" id="KW-0812">Transmembrane</keyword>
<keyword evidence="1" id="KW-1133">Transmembrane helix</keyword>
<evidence type="ECO:0000256" key="1">
    <source>
        <dbReference type="SAM" id="Phobius"/>
    </source>
</evidence>
<protein>
    <submittedName>
        <fullName evidence="2">Uncharacterized protein</fullName>
    </submittedName>
</protein>
<dbReference type="Proteomes" id="UP001248536">
    <property type="component" value="Unassembled WGS sequence"/>
</dbReference>
<comment type="caution">
    <text evidence="2">The sequence shown here is derived from an EMBL/GenBank/DDBJ whole genome shotgun (WGS) entry which is preliminary data.</text>
</comment>
<name>A0ABU2F0H2_HALAR</name>
<proteinExistence type="predicted"/>
<evidence type="ECO:0000313" key="2">
    <source>
        <dbReference type="EMBL" id="MDS0254060.1"/>
    </source>
</evidence>
<reference evidence="2 3" key="1">
    <citation type="submission" date="2022-06" db="EMBL/GenBank/DDBJ databases">
        <title>Haloarcula sp. a new haloarchaeum isolate from saline soil.</title>
        <authorList>
            <person name="Strakova D."/>
            <person name="Galisteo C."/>
            <person name="Sanchez-Porro C."/>
            <person name="Ventosa A."/>
        </authorList>
    </citation>
    <scope>NUCLEOTIDE SEQUENCE [LARGE SCALE GENOMIC DNA]</scope>
    <source>
        <strain evidence="2 3">JCM 15760</strain>
    </source>
</reference>
<keyword evidence="3" id="KW-1185">Reference proteome</keyword>
<organism evidence="2 3">
    <name type="scientific">Haloarcula argentinensis</name>
    <dbReference type="NCBI Taxonomy" id="43776"/>
    <lineage>
        <taxon>Archaea</taxon>
        <taxon>Methanobacteriati</taxon>
        <taxon>Methanobacteriota</taxon>
        <taxon>Stenosarchaea group</taxon>
        <taxon>Halobacteria</taxon>
        <taxon>Halobacteriales</taxon>
        <taxon>Haloarculaceae</taxon>
        <taxon>Haloarcula</taxon>
    </lineage>
</organism>
<sequence>MEISHQDVFWGLAAVFLLLSGGWFLFSNRLLLAASMVLNGFIAVVAWWYTRGQPVQV</sequence>
<feature type="transmembrane region" description="Helical" evidence="1">
    <location>
        <begin position="32"/>
        <end position="50"/>
    </location>
</feature>
<keyword evidence="1" id="KW-0472">Membrane</keyword>
<feature type="transmembrane region" description="Helical" evidence="1">
    <location>
        <begin position="7"/>
        <end position="26"/>
    </location>
</feature>